<dbReference type="SUPFAM" id="SSF53850">
    <property type="entry name" value="Periplasmic binding protein-like II"/>
    <property type="match status" value="1"/>
</dbReference>
<name>A0A1V4HC98_9BACL</name>
<feature type="region of interest" description="Disordered" evidence="1">
    <location>
        <begin position="27"/>
        <end position="49"/>
    </location>
</feature>
<dbReference type="OrthoDB" id="7936627at2"/>
<dbReference type="PROSITE" id="PS51257">
    <property type="entry name" value="PROKAR_LIPOPROTEIN"/>
    <property type="match status" value="1"/>
</dbReference>
<dbReference type="AlphaFoldDB" id="A0A1V4HC98"/>
<feature type="chain" id="PRO_5038850920" description="DUF3502 domain-containing protein" evidence="2">
    <location>
        <begin position="24"/>
        <end position="512"/>
    </location>
</feature>
<keyword evidence="5" id="KW-1185">Reference proteome</keyword>
<feature type="domain" description="DUF3502" evidence="3">
    <location>
        <begin position="442"/>
        <end position="508"/>
    </location>
</feature>
<gene>
    <name evidence="4" type="ORF">BC351_08035</name>
</gene>
<keyword evidence="2" id="KW-0732">Signal</keyword>
<dbReference type="Pfam" id="PF01547">
    <property type="entry name" value="SBP_bac_1"/>
    <property type="match status" value="1"/>
</dbReference>
<protein>
    <recommendedName>
        <fullName evidence="3">DUF3502 domain-containing protein</fullName>
    </recommendedName>
</protein>
<evidence type="ECO:0000313" key="5">
    <source>
        <dbReference type="Proteomes" id="UP000190626"/>
    </source>
</evidence>
<dbReference type="EMBL" id="MBTG01000034">
    <property type="protein sequence ID" value="OPH50590.1"/>
    <property type="molecule type" value="Genomic_DNA"/>
</dbReference>
<dbReference type="InterPro" id="IPR006059">
    <property type="entry name" value="SBP"/>
</dbReference>
<dbReference type="RefSeq" id="WP_079417831.1">
    <property type="nucleotide sequence ID" value="NZ_MBTG01000034.1"/>
</dbReference>
<evidence type="ECO:0000259" key="3">
    <source>
        <dbReference type="Pfam" id="PF12010"/>
    </source>
</evidence>
<reference evidence="5" key="1">
    <citation type="submission" date="2016-07" db="EMBL/GenBank/DDBJ databases">
        <authorList>
            <person name="Florea S."/>
            <person name="Webb J.S."/>
            <person name="Jaromczyk J."/>
            <person name="Schardl C.L."/>
        </authorList>
    </citation>
    <scope>NUCLEOTIDE SEQUENCE [LARGE SCALE GENOMIC DNA]</scope>
    <source>
        <strain evidence="5">CY1</strain>
    </source>
</reference>
<evidence type="ECO:0000256" key="2">
    <source>
        <dbReference type="SAM" id="SignalP"/>
    </source>
</evidence>
<sequence length="512" mass="56613">MLKGKKQVQALSVAMLSLSIVLAGCSSSSSGKQASVTTTPNPNSSVKPAQSELAPYQIDWYIIGTGPQADNELVEAEINKITQPLINATVKMHVIPFGDYDNKMTASLATGEKVDLMFTSNGNMNYNTMVGKGAFVDLTDKLDKLAPDAKKLLSEGFLQASAIKGRNYTLAAYKEKGSWLGIIASKNLMEKYKINISQMKSIEDMEPALKIIKENEPGITPFLATMITRAPNFNNRDFWNVSPIQSLMLKKDGSGYTLELDEPGYMSTLKTMNKYYKAGYIPADAPVKKVTNDDKAKSGFILSQLKPYVDVQVGNAIGIPMVYQNFGKPITTTNDLVGSMMAIPTNSKNPDRVLMFYNMMYANEKLINLVGRGIEGKHYITKGEKRIDYAPDTDNGKKSGYKPNTTWAYGNQFQTYLMPGEPDDIWAQFKKFNDESEIVPDLGFNFDSSALTAEVAAIKNVESEFRPILETGSVDPEAYVPKFKEKLKAAGIDKVLQEMNKQYDSWKASGKK</sequence>
<evidence type="ECO:0000256" key="1">
    <source>
        <dbReference type="SAM" id="MobiDB-lite"/>
    </source>
</evidence>
<dbReference type="InterPro" id="IPR022627">
    <property type="entry name" value="DUF3502"/>
</dbReference>
<dbReference type="STRING" id="1469647.BC351_08035"/>
<dbReference type="Pfam" id="PF12010">
    <property type="entry name" value="DUF3502"/>
    <property type="match status" value="1"/>
</dbReference>
<dbReference type="Proteomes" id="UP000190626">
    <property type="component" value="Unassembled WGS sequence"/>
</dbReference>
<feature type="compositionally biased region" description="Low complexity" evidence="1">
    <location>
        <begin position="27"/>
        <end position="36"/>
    </location>
</feature>
<dbReference type="Gene3D" id="3.40.190.10">
    <property type="entry name" value="Periplasmic binding protein-like II"/>
    <property type="match status" value="2"/>
</dbReference>
<proteinExistence type="predicted"/>
<accession>A0A1V4HC98</accession>
<feature type="signal peptide" evidence="2">
    <location>
        <begin position="1"/>
        <end position="23"/>
    </location>
</feature>
<comment type="caution">
    <text evidence="4">The sequence shown here is derived from an EMBL/GenBank/DDBJ whole genome shotgun (WGS) entry which is preliminary data.</text>
</comment>
<organism evidence="4 5">
    <name type="scientific">Paenibacillus ferrarius</name>
    <dbReference type="NCBI Taxonomy" id="1469647"/>
    <lineage>
        <taxon>Bacteria</taxon>
        <taxon>Bacillati</taxon>
        <taxon>Bacillota</taxon>
        <taxon>Bacilli</taxon>
        <taxon>Bacillales</taxon>
        <taxon>Paenibacillaceae</taxon>
        <taxon>Paenibacillus</taxon>
    </lineage>
</organism>
<dbReference type="PANTHER" id="PTHR43649:SF17">
    <property type="entry name" value="ABC TRANSPORTER SOLUTE BINDING PROTEIN-SUGAR TRANSPORT"/>
    <property type="match status" value="1"/>
</dbReference>
<evidence type="ECO:0000313" key="4">
    <source>
        <dbReference type="EMBL" id="OPH50590.1"/>
    </source>
</evidence>
<dbReference type="InterPro" id="IPR050490">
    <property type="entry name" value="Bact_solute-bd_prot1"/>
</dbReference>
<feature type="compositionally biased region" description="Polar residues" evidence="1">
    <location>
        <begin position="37"/>
        <end position="48"/>
    </location>
</feature>
<dbReference type="PANTHER" id="PTHR43649">
    <property type="entry name" value="ARABINOSE-BINDING PROTEIN-RELATED"/>
    <property type="match status" value="1"/>
</dbReference>